<reference evidence="3 4" key="1">
    <citation type="submission" date="2019-11" db="EMBL/GenBank/DDBJ databases">
        <title>The genome sequence of Methylocystis heyeri.</title>
        <authorList>
            <person name="Oshkin I.Y."/>
            <person name="Miroshnikov K."/>
            <person name="Dedysh S.N."/>
        </authorList>
    </citation>
    <scope>NUCLEOTIDE SEQUENCE [LARGE SCALE GENOMIC DNA]</scope>
    <source>
        <strain evidence="3 4">H2</strain>
    </source>
</reference>
<dbReference type="InterPro" id="IPR022123">
    <property type="entry name" value="DUF3658"/>
</dbReference>
<dbReference type="Pfam" id="PF12395">
    <property type="entry name" value="DUF3658"/>
    <property type="match status" value="1"/>
</dbReference>
<evidence type="ECO:0000259" key="1">
    <source>
        <dbReference type="Pfam" id="PF08874"/>
    </source>
</evidence>
<feature type="domain" description="DUF3658" evidence="2">
    <location>
        <begin position="145"/>
        <end position="252"/>
    </location>
</feature>
<dbReference type="Pfam" id="PF08874">
    <property type="entry name" value="DUF1835"/>
    <property type="match status" value="1"/>
</dbReference>
<gene>
    <name evidence="3" type="ORF">H2LOC_001585</name>
</gene>
<dbReference type="EMBL" id="CP046052">
    <property type="protein sequence ID" value="QGM44492.1"/>
    <property type="molecule type" value="Genomic_DNA"/>
</dbReference>
<accession>A0A6B8KAJ6</accession>
<sequence length="263" mass="29360">MSQTIVHILPGHSAAGTVREALEQLGLNEKVVAIGDHLGYGPIDGDLEARRKWLDENMCDGGESVDEAELAWQEALAPDAFPIIWTCRSDAWAHSGFLEFLSRVGERPFKLIDATEVMIQTRAGPWRIEALGIVTEAQMISAGLFQRQREMSPAEIAEGREVWSRLKAENALLRITENDRLLSKPLTFFDAELLEEVPQDWERAVRVVGNALARFCCSSPRRLVSDSFIWGRYLALAEQGAVEIRGEGGMRDCHMRATRKAVS</sequence>
<evidence type="ECO:0000259" key="2">
    <source>
        <dbReference type="Pfam" id="PF12395"/>
    </source>
</evidence>
<dbReference type="InterPro" id="IPR014973">
    <property type="entry name" value="DUF1835"/>
</dbReference>
<feature type="domain" description="DUF1835" evidence="1">
    <location>
        <begin position="6"/>
        <end position="68"/>
    </location>
</feature>
<organism evidence="3 4">
    <name type="scientific">Methylocystis heyeri</name>
    <dbReference type="NCBI Taxonomy" id="391905"/>
    <lineage>
        <taxon>Bacteria</taxon>
        <taxon>Pseudomonadati</taxon>
        <taxon>Pseudomonadota</taxon>
        <taxon>Alphaproteobacteria</taxon>
        <taxon>Hyphomicrobiales</taxon>
        <taxon>Methylocystaceae</taxon>
        <taxon>Methylocystis</taxon>
    </lineage>
</organism>
<proteinExistence type="predicted"/>
<dbReference type="AlphaFoldDB" id="A0A6B8KAJ6"/>
<keyword evidence="4" id="KW-1185">Reference proteome</keyword>
<name>A0A6B8KAJ6_9HYPH</name>
<evidence type="ECO:0000313" key="3">
    <source>
        <dbReference type="EMBL" id="QGM44492.1"/>
    </source>
</evidence>
<dbReference type="OrthoDB" id="7565760at2"/>
<dbReference type="Proteomes" id="UP000309061">
    <property type="component" value="Chromosome"/>
</dbReference>
<protein>
    <submittedName>
        <fullName evidence="3">DUF1835 domain-containing protein</fullName>
    </submittedName>
</protein>
<evidence type="ECO:0000313" key="4">
    <source>
        <dbReference type="Proteomes" id="UP000309061"/>
    </source>
</evidence>
<dbReference type="KEGG" id="mhey:H2LOC_001585"/>
<dbReference type="RefSeq" id="WP_136494794.1">
    <property type="nucleotide sequence ID" value="NZ_CP046052.1"/>
</dbReference>